<gene>
    <name evidence="1" type="ORF">TWF970_004700</name>
</gene>
<organism evidence="1 2">
    <name type="scientific">Orbilia oligospora</name>
    <name type="common">Nematode-trapping fungus</name>
    <name type="synonym">Arthrobotrys oligospora</name>
    <dbReference type="NCBI Taxonomy" id="2813651"/>
    <lineage>
        <taxon>Eukaryota</taxon>
        <taxon>Fungi</taxon>
        <taxon>Dikarya</taxon>
        <taxon>Ascomycota</taxon>
        <taxon>Pezizomycotina</taxon>
        <taxon>Orbiliomycetes</taxon>
        <taxon>Orbiliales</taxon>
        <taxon>Orbiliaceae</taxon>
        <taxon>Orbilia</taxon>
    </lineage>
</organism>
<accession>A0A7C8VM89</accession>
<dbReference type="OrthoDB" id="5288718at2759"/>
<name>A0A7C8VM89_ORBOL</name>
<dbReference type="InterPro" id="IPR001544">
    <property type="entry name" value="Aminotrans_IV"/>
</dbReference>
<dbReference type="Proteomes" id="UP000474640">
    <property type="component" value="Unassembled WGS sequence"/>
</dbReference>
<evidence type="ECO:0000313" key="2">
    <source>
        <dbReference type="Proteomes" id="UP000474640"/>
    </source>
</evidence>
<dbReference type="Gene3D" id="3.20.10.10">
    <property type="entry name" value="D-amino Acid Aminotransferase, subunit A, domain 2"/>
    <property type="match status" value="1"/>
</dbReference>
<reference evidence="1 2" key="1">
    <citation type="submission" date="2020-01" db="EMBL/GenBank/DDBJ databases">
        <authorList>
            <person name="Palmer J.M."/>
        </authorList>
    </citation>
    <scope>NUCLEOTIDE SEQUENCE [LARGE SCALE GENOMIC DNA]</scope>
    <source>
        <strain evidence="1 2">TWF970</strain>
    </source>
</reference>
<dbReference type="GO" id="GO:0003824">
    <property type="term" value="F:catalytic activity"/>
    <property type="evidence" value="ECO:0007669"/>
    <property type="project" value="InterPro"/>
</dbReference>
<dbReference type="Pfam" id="PF01063">
    <property type="entry name" value="Aminotran_4"/>
    <property type="match status" value="1"/>
</dbReference>
<dbReference type="EMBL" id="JAABOJ010000025">
    <property type="protein sequence ID" value="KAF3278251.1"/>
    <property type="molecule type" value="Genomic_DNA"/>
</dbReference>
<dbReference type="InterPro" id="IPR036038">
    <property type="entry name" value="Aminotransferase-like"/>
</dbReference>
<sequence length="290" mass="32117">MASSNPETPETSFDLFSSLQFSPTLTASPENTAVCGKPCPYYMLDYHRDRILYAAHNFGWQEAVTVLEASNSLDLIKEKCSDAVDGVLVKVEDKDAAAVRLRILISPSGSLTAEANLISQVPLTSLFPTSLTPPESLVPWSVHLDTLPTPPTDLTRYKTTSRTHYNDSRVRASINSFLETKEVILWNPEGWIMEGSITNVYFYREDKGGWITPSTPMDDLTGQRKGKGGTAGTVRRWLIEKGMVRVGDLKEGEVQVGEFVWLSNGVKGLVLGKIIGQLGNLRHSIRIFIR</sequence>
<dbReference type="InterPro" id="IPR043132">
    <property type="entry name" value="BCAT-like_C"/>
</dbReference>
<dbReference type="SUPFAM" id="SSF56752">
    <property type="entry name" value="D-aminoacid aminotransferase-like PLP-dependent enzymes"/>
    <property type="match status" value="1"/>
</dbReference>
<evidence type="ECO:0000313" key="1">
    <source>
        <dbReference type="EMBL" id="KAF3278251.1"/>
    </source>
</evidence>
<proteinExistence type="predicted"/>
<dbReference type="AlphaFoldDB" id="A0A7C8VM89"/>
<comment type="caution">
    <text evidence="1">The sequence shown here is derived from an EMBL/GenBank/DDBJ whole genome shotgun (WGS) entry which is preliminary data.</text>
</comment>
<protein>
    <recommendedName>
        <fullName evidence="3">Aminodeoxychorismate lyase</fullName>
    </recommendedName>
</protein>
<evidence type="ECO:0008006" key="3">
    <source>
        <dbReference type="Google" id="ProtNLM"/>
    </source>
</evidence>